<dbReference type="RefSeq" id="WP_283239393.1">
    <property type="nucleotide sequence ID" value="NZ_JASGBP010000005.1"/>
</dbReference>
<gene>
    <name evidence="3" type="ORF">QHT84_09860</name>
</gene>
<dbReference type="EMBL" id="JASGBP010000005">
    <property type="protein sequence ID" value="MDI9257718.1"/>
    <property type="molecule type" value="Genomic_DNA"/>
</dbReference>
<comment type="caution">
    <text evidence="3">The sequence shown here is derived from an EMBL/GenBank/DDBJ whole genome shotgun (WGS) entry which is preliminary data.</text>
</comment>
<dbReference type="SUPFAM" id="SSF82679">
    <property type="entry name" value="N-utilization substance G protein NusG, N-terminal domain"/>
    <property type="match status" value="1"/>
</dbReference>
<protein>
    <submittedName>
        <fullName evidence="3">UpxY family transcription antiterminator</fullName>
    </submittedName>
</protein>
<feature type="domain" description="NusG-like N-terminal" evidence="2">
    <location>
        <begin position="1"/>
        <end position="93"/>
    </location>
</feature>
<dbReference type="Gene3D" id="3.30.70.940">
    <property type="entry name" value="NusG, N-terminal domain"/>
    <property type="match status" value="1"/>
</dbReference>
<proteinExistence type="predicted"/>
<organism evidence="3 4">
    <name type="scientific">Flavobacterium sedimenticola</name>
    <dbReference type="NCBI Taxonomy" id="3043286"/>
    <lineage>
        <taxon>Bacteria</taxon>
        <taxon>Pseudomonadati</taxon>
        <taxon>Bacteroidota</taxon>
        <taxon>Flavobacteriia</taxon>
        <taxon>Flavobacteriales</taxon>
        <taxon>Flavobacteriaceae</taxon>
        <taxon>Flavobacterium</taxon>
    </lineage>
</organism>
<dbReference type="NCBIfam" id="NF033644">
    <property type="entry name" value="antiterm_UpxY"/>
    <property type="match status" value="1"/>
</dbReference>
<keyword evidence="1" id="KW-0804">Transcription</keyword>
<dbReference type="Pfam" id="PF02357">
    <property type="entry name" value="NusG"/>
    <property type="match status" value="1"/>
</dbReference>
<dbReference type="InterPro" id="IPR036735">
    <property type="entry name" value="NGN_dom_sf"/>
</dbReference>
<dbReference type="CDD" id="cd09895">
    <property type="entry name" value="NGN_SP_UpxY"/>
    <property type="match status" value="1"/>
</dbReference>
<keyword evidence="4" id="KW-1185">Reference proteome</keyword>
<evidence type="ECO:0000256" key="1">
    <source>
        <dbReference type="ARBA" id="ARBA00023163"/>
    </source>
</evidence>
<evidence type="ECO:0000313" key="3">
    <source>
        <dbReference type="EMBL" id="MDI9257718.1"/>
    </source>
</evidence>
<evidence type="ECO:0000259" key="2">
    <source>
        <dbReference type="Pfam" id="PF02357"/>
    </source>
</evidence>
<sequence>MHWHVLYTKPRNEKKVTERLQQLGFTVFCPLTEVLQQWSDRKKRIQKPLLPSYVFIKIDEAKRQEVFQVAGIVRYLYWLGKPALVTDHEIALLQSWNQKFGAELRVESLTPGTRITLPNGLFKGVNAIVKEQRGRKLQLVLESLGIVIFMETAP</sequence>
<dbReference type="Proteomes" id="UP001230035">
    <property type="component" value="Unassembled WGS sequence"/>
</dbReference>
<evidence type="ECO:0000313" key="4">
    <source>
        <dbReference type="Proteomes" id="UP001230035"/>
    </source>
</evidence>
<accession>A0ABT6XRS0</accession>
<dbReference type="InterPro" id="IPR006645">
    <property type="entry name" value="NGN-like_dom"/>
</dbReference>
<name>A0ABT6XRS0_9FLAO</name>
<reference evidence="3 4" key="1">
    <citation type="submission" date="2023-05" db="EMBL/GenBank/DDBJ databases">
        <title>Flavobacterium sedimenti sp. nov., isolated from the sediment.</title>
        <authorList>
            <person name="Wu N."/>
        </authorList>
    </citation>
    <scope>NUCLEOTIDE SEQUENCE [LARGE SCALE GENOMIC DNA]</scope>
    <source>
        <strain evidence="3 4">YZ-48</strain>
    </source>
</reference>